<dbReference type="PANTHER" id="PTHR46438:SF11">
    <property type="entry name" value="LIPASE-RELATED"/>
    <property type="match status" value="1"/>
</dbReference>
<keyword evidence="3" id="KW-1185">Reference proteome</keyword>
<evidence type="ECO:0000313" key="3">
    <source>
        <dbReference type="Proteomes" id="UP000092578"/>
    </source>
</evidence>
<dbReference type="PANTHER" id="PTHR46438">
    <property type="entry name" value="ALPHA/BETA-HYDROLASES SUPERFAMILY PROTEIN"/>
    <property type="match status" value="1"/>
</dbReference>
<comment type="caution">
    <text evidence="2">The sequence shown here is derived from an EMBL/GenBank/DDBJ whole genome shotgun (WGS) entry which is preliminary data.</text>
</comment>
<dbReference type="PRINTS" id="PR00111">
    <property type="entry name" value="ABHYDROLASE"/>
</dbReference>
<reference evidence="3" key="1">
    <citation type="submission" date="2016-05" db="EMBL/GenBank/DDBJ databases">
        <authorList>
            <person name="Liu B."/>
            <person name="Wang J."/>
            <person name="Zhu Y."/>
            <person name="Liu G."/>
            <person name="Chen Q."/>
            <person name="Chen Z."/>
            <person name="Lan J."/>
            <person name="Che J."/>
            <person name="Ge C."/>
            <person name="Shi H."/>
            <person name="Pan Z."/>
            <person name="Liu X."/>
        </authorList>
    </citation>
    <scope>NUCLEOTIDE SEQUENCE [LARGE SCALE GENOMIC DNA]</scope>
    <source>
        <strain evidence="3">FJAT-27215</strain>
    </source>
</reference>
<dbReference type="AlphaFoldDB" id="A0A1B9B6V5"/>
<dbReference type="Proteomes" id="UP000092578">
    <property type="component" value="Unassembled WGS sequence"/>
</dbReference>
<organism evidence="2 3">
    <name type="scientific">Pseudobacillus wudalianchiensis</name>
    <dbReference type="NCBI Taxonomy" id="1743143"/>
    <lineage>
        <taxon>Bacteria</taxon>
        <taxon>Bacillati</taxon>
        <taxon>Bacillota</taxon>
        <taxon>Bacilli</taxon>
        <taxon>Bacillales</taxon>
        <taxon>Bacillaceae</taxon>
        <taxon>Pseudobacillus</taxon>
    </lineage>
</organism>
<feature type="domain" description="AB hydrolase-1" evidence="1">
    <location>
        <begin position="53"/>
        <end position="157"/>
    </location>
</feature>
<dbReference type="InterPro" id="IPR029058">
    <property type="entry name" value="AB_hydrolase_fold"/>
</dbReference>
<gene>
    <name evidence="2" type="ORF">A8F95_19680</name>
</gene>
<proteinExistence type="predicted"/>
<dbReference type="InterPro" id="IPR000073">
    <property type="entry name" value="AB_hydrolase_1"/>
</dbReference>
<dbReference type="Gene3D" id="3.40.50.1820">
    <property type="entry name" value="alpha/beta hydrolase"/>
    <property type="match status" value="1"/>
</dbReference>
<dbReference type="RefSeq" id="WP_065409766.1">
    <property type="nucleotide sequence ID" value="NZ_MAYT01000005.1"/>
</dbReference>
<evidence type="ECO:0000313" key="2">
    <source>
        <dbReference type="EMBL" id="OCA91789.1"/>
    </source>
</evidence>
<sequence>MESEAFKTLEGETSFYKAYDNSMSLWDVPFESNFIETEYGRTHFVTAGPETGKPLILLHGFGFGAPMWYPNVKLLSKDHRVYALDVIGEFNKSVIYKSIREKDDYALWLCEFLDCLEISKATFIGHSNGGWHTLNFALYAPERVEKIVLLAPAASFIPFSKQFGIRLIAINVIKSKSFINNFFAKWLVANGNFVHDNLFEHFYQGLLHFQWKHKILIPSVFTEKELSRLAVPGLFIVGDKEVIYNPYKALEKVHSILPHMRTKLVSNASHALSIEKAQVVNEEILAFIT</sequence>
<dbReference type="SUPFAM" id="SSF53474">
    <property type="entry name" value="alpha/beta-Hydrolases"/>
    <property type="match status" value="1"/>
</dbReference>
<protein>
    <recommendedName>
        <fullName evidence="1">AB hydrolase-1 domain-containing protein</fullName>
    </recommendedName>
</protein>
<dbReference type="Pfam" id="PF00561">
    <property type="entry name" value="Abhydrolase_1"/>
    <property type="match status" value="1"/>
</dbReference>
<name>A0A1B9B6V5_9BACI</name>
<accession>A0A1B9B6V5</accession>
<dbReference type="EMBL" id="MAYT01000005">
    <property type="protein sequence ID" value="OCA91789.1"/>
    <property type="molecule type" value="Genomic_DNA"/>
</dbReference>
<evidence type="ECO:0000259" key="1">
    <source>
        <dbReference type="Pfam" id="PF00561"/>
    </source>
</evidence>